<reference evidence="1" key="1">
    <citation type="journal article" date="2014" name="Front. Microbiol.">
        <title>High frequency of phylogenetically diverse reductive dehalogenase-homologous genes in deep subseafloor sedimentary metagenomes.</title>
        <authorList>
            <person name="Kawai M."/>
            <person name="Futagami T."/>
            <person name="Toyoda A."/>
            <person name="Takaki Y."/>
            <person name="Nishi S."/>
            <person name="Hori S."/>
            <person name="Arai W."/>
            <person name="Tsubouchi T."/>
            <person name="Morono Y."/>
            <person name="Uchiyama I."/>
            <person name="Ito T."/>
            <person name="Fujiyama A."/>
            <person name="Inagaki F."/>
            <person name="Takami H."/>
        </authorList>
    </citation>
    <scope>NUCLEOTIDE SEQUENCE</scope>
    <source>
        <strain evidence="1">Expedition CK06-06</strain>
    </source>
</reference>
<proteinExistence type="predicted"/>
<gene>
    <name evidence="1" type="ORF">S03H2_22607</name>
</gene>
<organism evidence="1">
    <name type="scientific">marine sediment metagenome</name>
    <dbReference type="NCBI Taxonomy" id="412755"/>
    <lineage>
        <taxon>unclassified sequences</taxon>
        <taxon>metagenomes</taxon>
        <taxon>ecological metagenomes</taxon>
    </lineage>
</organism>
<name>X1F066_9ZZZZ</name>
<sequence>MLKQSGFLPVNRSTLILGSRYKAVSRCAHYGDGLGEKGG</sequence>
<evidence type="ECO:0000313" key="1">
    <source>
        <dbReference type="EMBL" id="GAH38292.1"/>
    </source>
</evidence>
<dbReference type="EMBL" id="BARU01012201">
    <property type="protein sequence ID" value="GAH38292.1"/>
    <property type="molecule type" value="Genomic_DNA"/>
</dbReference>
<protein>
    <submittedName>
        <fullName evidence="1">Uncharacterized protein</fullName>
    </submittedName>
</protein>
<comment type="caution">
    <text evidence="1">The sequence shown here is derived from an EMBL/GenBank/DDBJ whole genome shotgun (WGS) entry which is preliminary data.</text>
</comment>
<accession>X1F066</accession>
<dbReference type="AlphaFoldDB" id="X1F066"/>